<dbReference type="Proteomes" id="UP000005835">
    <property type="component" value="Unassembled WGS sequence"/>
</dbReference>
<dbReference type="HOGENOM" id="CLU_983281_0_0_4"/>
<dbReference type="RefSeq" id="WP_005437053.1">
    <property type="nucleotide sequence ID" value="NZ_JH815521.1"/>
</dbReference>
<dbReference type="EMBL" id="ADMG01000051">
    <property type="protein sequence ID" value="EKB30190.1"/>
    <property type="molecule type" value="Genomic_DNA"/>
</dbReference>
<dbReference type="PATRIC" id="fig|742823.3.peg.2207"/>
<gene>
    <name evidence="1" type="ORF">HMPREF9465_02197</name>
</gene>
<comment type="caution">
    <text evidence="1">The sequence shown here is derived from an EMBL/GenBank/DDBJ whole genome shotgun (WGS) entry which is preliminary data.</text>
</comment>
<dbReference type="STRING" id="742823.HMPREF9465_02197"/>
<accession>K1JF20</accession>
<name>K1JF20_9BURK</name>
<evidence type="ECO:0000313" key="1">
    <source>
        <dbReference type="EMBL" id="EKB30190.1"/>
    </source>
</evidence>
<proteinExistence type="predicted"/>
<sequence>MGALDDFKDLNLPGKPIKPQSIQKFAAELNVPYAVLRDLYTRVRCQGKVRTKYVIGMMPKGETALLAMMIKNTLTYRSIPMTDFSEMTGIPLDQLMYPPRKPSDAFVAALAQGFDVGEDAIREHTTSLVGTKDRTPIVLSELQKRGLCFRDWIAMINCSVENAYRLLVGRFPLDPDLKITAALALRIDPEEFIFRYDTSKSTTASEAKRAKRFCELVIAMMEHKKLTKSEFIHKSGVHSFTADTMLAGETTSLLYRTLEKTSAALEIPIETIIDHISGLKPAI</sequence>
<dbReference type="AlphaFoldDB" id="K1JF20"/>
<reference evidence="1 2" key="1">
    <citation type="submission" date="2012-05" db="EMBL/GenBank/DDBJ databases">
        <title>The Genome Sequence of Sutterella wadsworthensis 2_1_59BFAA.</title>
        <authorList>
            <consortium name="The Broad Institute Genome Sequencing Platform"/>
            <person name="Earl A."/>
            <person name="Ward D."/>
            <person name="Feldgarden M."/>
            <person name="Gevers D."/>
            <person name="Daigneault M."/>
            <person name="Strauss J."/>
            <person name="Allen-Vercoe E."/>
            <person name="Walker B."/>
            <person name="Young S.K."/>
            <person name="Zeng Q."/>
            <person name="Gargeya S."/>
            <person name="Fitzgerald M."/>
            <person name="Haas B."/>
            <person name="Abouelleil A."/>
            <person name="Alvarado L."/>
            <person name="Arachchi H.M."/>
            <person name="Berlin A.M."/>
            <person name="Chapman S.B."/>
            <person name="Goldberg J."/>
            <person name="Griggs A."/>
            <person name="Gujja S."/>
            <person name="Hansen M."/>
            <person name="Howarth C."/>
            <person name="Imamovic A."/>
            <person name="Larimer J."/>
            <person name="McCowen C."/>
            <person name="Montmayeur A."/>
            <person name="Murphy C."/>
            <person name="Neiman D."/>
            <person name="Pearson M."/>
            <person name="Priest M."/>
            <person name="Roberts A."/>
            <person name="Saif S."/>
            <person name="Shea T."/>
            <person name="Sisk P."/>
            <person name="Sykes S."/>
            <person name="Wortman J."/>
            <person name="Nusbaum C."/>
            <person name="Birren B."/>
        </authorList>
    </citation>
    <scope>NUCLEOTIDE SEQUENCE [LARGE SCALE GENOMIC DNA]</scope>
    <source>
        <strain evidence="1 2">2_1_59BFAA</strain>
    </source>
</reference>
<protein>
    <submittedName>
        <fullName evidence="1">Uncharacterized protein</fullName>
    </submittedName>
</protein>
<organism evidence="1 2">
    <name type="scientific">Sutterella wadsworthensis 2_1_59BFAA</name>
    <dbReference type="NCBI Taxonomy" id="742823"/>
    <lineage>
        <taxon>Bacteria</taxon>
        <taxon>Pseudomonadati</taxon>
        <taxon>Pseudomonadota</taxon>
        <taxon>Betaproteobacteria</taxon>
        <taxon>Burkholderiales</taxon>
        <taxon>Sutterellaceae</taxon>
        <taxon>Sutterella</taxon>
    </lineage>
</organism>
<keyword evidence="2" id="KW-1185">Reference proteome</keyword>
<evidence type="ECO:0000313" key="2">
    <source>
        <dbReference type="Proteomes" id="UP000005835"/>
    </source>
</evidence>